<feature type="transmembrane region" description="Helical" evidence="1">
    <location>
        <begin position="1015"/>
        <end position="1032"/>
    </location>
</feature>
<dbReference type="EMBL" id="JAPJDZ010000027">
    <property type="protein sequence ID" value="MDP5136600.1"/>
    <property type="molecule type" value="Genomic_DNA"/>
</dbReference>
<evidence type="ECO:0000256" key="1">
    <source>
        <dbReference type="SAM" id="Phobius"/>
    </source>
</evidence>
<feature type="transmembrane region" description="Helical" evidence="1">
    <location>
        <begin position="941"/>
        <end position="961"/>
    </location>
</feature>
<proteinExistence type="predicted"/>
<dbReference type="SUPFAM" id="SSF82866">
    <property type="entry name" value="Multidrug efflux transporter AcrB transmembrane domain"/>
    <property type="match status" value="2"/>
</dbReference>
<dbReference type="Gene3D" id="3.30.70.1320">
    <property type="entry name" value="Multidrug efflux transporter AcrB pore domain like"/>
    <property type="match status" value="1"/>
</dbReference>
<dbReference type="PRINTS" id="PR00702">
    <property type="entry name" value="ACRIFLAVINRP"/>
</dbReference>
<feature type="transmembrane region" description="Helical" evidence="1">
    <location>
        <begin position="436"/>
        <end position="457"/>
    </location>
</feature>
<dbReference type="PANTHER" id="PTHR32063:SF0">
    <property type="entry name" value="SWARMING MOTILITY PROTEIN SWRC"/>
    <property type="match status" value="1"/>
</dbReference>
<feature type="transmembrane region" description="Helical" evidence="1">
    <location>
        <begin position="967"/>
        <end position="988"/>
    </location>
</feature>
<evidence type="ECO:0000313" key="2">
    <source>
        <dbReference type="EMBL" id="MDP5136600.1"/>
    </source>
</evidence>
<keyword evidence="1" id="KW-0472">Membrane</keyword>
<feature type="transmembrane region" description="Helical" evidence="1">
    <location>
        <begin position="12"/>
        <end position="34"/>
    </location>
</feature>
<dbReference type="Gene3D" id="1.20.1640.10">
    <property type="entry name" value="Multidrug efflux transporter AcrB transmembrane domain"/>
    <property type="match status" value="2"/>
</dbReference>
<dbReference type="PANTHER" id="PTHR32063">
    <property type="match status" value="1"/>
</dbReference>
<dbReference type="Proteomes" id="UP001231109">
    <property type="component" value="Unassembled WGS sequence"/>
</dbReference>
<reference evidence="2 3" key="1">
    <citation type="submission" date="2022-11" db="EMBL/GenBank/DDBJ databases">
        <title>Viruses from the air-sea interface of a natural surface slick.</title>
        <authorList>
            <person name="Rahlff J."/>
            <person name="Holmfeldt K."/>
        </authorList>
    </citation>
    <scope>NUCLEOTIDE SEQUENCE [LARGE SCALE GENOMIC DNA]</scope>
    <source>
        <strain evidence="2 3">SMS4</strain>
    </source>
</reference>
<dbReference type="Pfam" id="PF00873">
    <property type="entry name" value="ACR_tran"/>
    <property type="match status" value="2"/>
</dbReference>
<feature type="transmembrane region" description="Helical" evidence="1">
    <location>
        <begin position="911"/>
        <end position="929"/>
    </location>
</feature>
<organism evidence="2 3">
    <name type="scientific">Rheinheimera baltica</name>
    <dbReference type="NCBI Taxonomy" id="67576"/>
    <lineage>
        <taxon>Bacteria</taxon>
        <taxon>Pseudomonadati</taxon>
        <taxon>Pseudomonadota</taxon>
        <taxon>Gammaproteobacteria</taxon>
        <taxon>Chromatiales</taxon>
        <taxon>Chromatiaceae</taxon>
        <taxon>Rheinheimera</taxon>
    </lineage>
</organism>
<keyword evidence="3" id="KW-1185">Reference proteome</keyword>
<feature type="transmembrane region" description="Helical" evidence="1">
    <location>
        <begin position="469"/>
        <end position="487"/>
    </location>
</feature>
<dbReference type="InterPro" id="IPR027463">
    <property type="entry name" value="AcrB_DN_DC_subdom"/>
</dbReference>
<feature type="transmembrane region" description="Helical" evidence="1">
    <location>
        <begin position="524"/>
        <end position="546"/>
    </location>
</feature>
<dbReference type="SUPFAM" id="SSF82714">
    <property type="entry name" value="Multidrug efflux transporter AcrB TolC docking domain, DN and DC subdomains"/>
    <property type="match status" value="2"/>
</dbReference>
<dbReference type="SUPFAM" id="SSF82693">
    <property type="entry name" value="Multidrug efflux transporter AcrB pore domain, PN1, PN2, PC1 and PC2 subdomains"/>
    <property type="match status" value="2"/>
</dbReference>
<gene>
    <name evidence="2" type="ORF">ORJ04_11650</name>
</gene>
<name>A0ABT9HZN0_9GAMM</name>
<accession>A0ABT9HZN0</accession>
<comment type="caution">
    <text evidence="2">The sequence shown here is derived from an EMBL/GenBank/DDBJ whole genome shotgun (WGS) entry which is preliminary data.</text>
</comment>
<dbReference type="Gene3D" id="3.30.2090.10">
    <property type="entry name" value="Multidrug efflux transporter AcrB TolC docking domain, DN and DC subdomains"/>
    <property type="match status" value="2"/>
</dbReference>
<dbReference type="InterPro" id="IPR001036">
    <property type="entry name" value="Acrflvin-R"/>
</dbReference>
<sequence length="1092" mass="118656">MKLVDTAVTRPVTIWMFTLGILLFGLVAAGRLAVNLLPDLSYPSLTIRTEFVGAAPAEVEQLVSKPIEEAIGIVKGVRKVQSVSRSGRSDVVMEFDWGTDMDIAALEVREKLDVLFLPLEIEKPLLLRFNPNLDPIVRFALSREATEGAALNPAQLVSLRTFAEEDLRRRLESLPGVAAVRPDGGLSQEIQILVDAEKLSQLQLDISQISERLRQENINQSGGRLETSSYDYLVRTINQFADLKQIEDLYIAQVGDSQIRLKDVAEVRDSFVDRQSITYVDGKEAIEVAIYKEGDANTVQVAKNLIGQLDTLKKSLPAGYTLTLVYDQSEFIEQAINDVKSAALVGGLLAMLVLYLFLRNIWATLIISISIPVSVIATFNLMYGQGITLNMMSLGGIALAVGLLVDNAIVVLENIARHKEQGKDPFTAAKIGTSEVAMAITASTLTTVAVFFPLVFVEGIAGQLFRDQALTVTFALLASLVVALTLIPTMAAREGRVAAHDNFTPPVADVKTPKRWYYWLTWPFVMIGRGIRGIFLLLLSAFTLVFRLISRLLSLIFKPVLNIVQWMLQLLERVYRRALQAALAAKALTITLTLLIAAGCFSLLPRLGADVIPAMSQGEFYVEVQLPVGSAIEQTDELLKALAGIAAEQSIVKRSYAQAGTGAQMTVDPSIGGSHWGRLNIVLASEANDADEQQLISLLRDYLAAKPDVLVKIDRPQLFSFSTPLEIELSGYELKQLKTAADAMVNALEAEPGFSDVKTSLRQGQPEITLYFNHDLLSQLGMTSHDVAKRVAAYIGGEVAGQYSVNDRKVDIRVRLSEQYRQSEQQLAQLIINPGSDKPLPLSAVAEIQRETGPSEITRIGQQRVAVVSANLASGDLEQATALAKRILAQQSMPYGVTAALMGQSEEMHRAYTSLTMALLLAVFLVYLVMASQFENLLQPLLILFTVPLAGAGAVLGLWLTDTRLSVIVFIGLIMLAGIVVNNAIVLIDRINQLRGESIALTQAIIEAGASRLRPVLMTTLTTVLGLLPMAIGGGDGSEIRAPMAITVIFGLTLATLLTLLFIPVLYGLVSRDTIAARTETSAGAVNAETSL</sequence>
<feature type="transmembrane region" description="Helical" evidence="1">
    <location>
        <begin position="395"/>
        <end position="415"/>
    </location>
</feature>
<keyword evidence="1" id="KW-0812">Transmembrane</keyword>
<protein>
    <submittedName>
        <fullName evidence="2">Efflux RND transporter permease subunit</fullName>
    </submittedName>
</protein>
<keyword evidence="1" id="KW-1133">Transmembrane helix</keyword>
<feature type="transmembrane region" description="Helical" evidence="1">
    <location>
        <begin position="1044"/>
        <end position="1070"/>
    </location>
</feature>
<feature type="transmembrane region" description="Helical" evidence="1">
    <location>
        <begin position="583"/>
        <end position="604"/>
    </location>
</feature>
<dbReference type="Gene3D" id="3.30.70.1430">
    <property type="entry name" value="Multidrug efflux transporter AcrB pore domain"/>
    <property type="match status" value="2"/>
</dbReference>
<dbReference type="RefSeq" id="WP_305976014.1">
    <property type="nucleotide sequence ID" value="NZ_JAPJDZ010000027.1"/>
</dbReference>
<dbReference type="Gene3D" id="3.30.70.1440">
    <property type="entry name" value="Multidrug efflux transporter AcrB pore domain"/>
    <property type="match status" value="1"/>
</dbReference>
<feature type="transmembrane region" description="Helical" evidence="1">
    <location>
        <begin position="365"/>
        <end position="383"/>
    </location>
</feature>
<evidence type="ECO:0000313" key="3">
    <source>
        <dbReference type="Proteomes" id="UP001231109"/>
    </source>
</evidence>